<proteinExistence type="predicted"/>
<dbReference type="PANTHER" id="PTHR37694">
    <property type="entry name" value="SLR8022 PROTEIN"/>
    <property type="match status" value="1"/>
</dbReference>
<dbReference type="CDD" id="cd02230">
    <property type="entry name" value="cupin_HP0902-like"/>
    <property type="match status" value="1"/>
</dbReference>
<organism evidence="1">
    <name type="scientific">uncultured Pseudonocardia sp</name>
    <dbReference type="NCBI Taxonomy" id="211455"/>
    <lineage>
        <taxon>Bacteria</taxon>
        <taxon>Bacillati</taxon>
        <taxon>Actinomycetota</taxon>
        <taxon>Actinomycetes</taxon>
        <taxon>Pseudonocardiales</taxon>
        <taxon>Pseudonocardiaceae</taxon>
        <taxon>Pseudonocardia</taxon>
        <taxon>environmental samples</taxon>
    </lineage>
</organism>
<dbReference type="PANTHER" id="PTHR37694:SF1">
    <property type="entry name" value="SLR8022 PROTEIN"/>
    <property type="match status" value="1"/>
</dbReference>
<sequence>MQKISLDALAREQLEAAGRAPAGRAARTAVGGHEHVLRQTVIALSAGRQLAEHDNPGEATVQVLRGRVRLVAGDTAWEGRHGDLLVVPQAPHRLEAVEDAAVLLTVAKLPAIRPAGDG</sequence>
<dbReference type="EMBL" id="CADCUS010000194">
    <property type="protein sequence ID" value="CAA9399073.1"/>
    <property type="molecule type" value="Genomic_DNA"/>
</dbReference>
<dbReference type="InterPro" id="IPR011051">
    <property type="entry name" value="RmlC_Cupin_sf"/>
</dbReference>
<accession>A0A6J4NYH5</accession>
<reference evidence="1" key="1">
    <citation type="submission" date="2020-02" db="EMBL/GenBank/DDBJ databases">
        <authorList>
            <person name="Meier V. D."/>
        </authorList>
    </citation>
    <scope>NUCLEOTIDE SEQUENCE</scope>
    <source>
        <strain evidence="1">AVDCRST_MAG66</strain>
    </source>
</reference>
<name>A0A6J4NYH5_9PSEU</name>
<dbReference type="SUPFAM" id="SSF51182">
    <property type="entry name" value="RmlC-like cupins"/>
    <property type="match status" value="1"/>
</dbReference>
<protein>
    <recommendedName>
        <fullName evidence="2">LuxR family transcriptional regulator</fullName>
    </recommendedName>
</protein>
<dbReference type="InterPro" id="IPR014710">
    <property type="entry name" value="RmlC-like_jellyroll"/>
</dbReference>
<gene>
    <name evidence="1" type="ORF">AVDCRST_MAG66-1362</name>
</gene>
<evidence type="ECO:0000313" key="1">
    <source>
        <dbReference type="EMBL" id="CAA9399073.1"/>
    </source>
</evidence>
<dbReference type="AlphaFoldDB" id="A0A6J4NYH5"/>
<dbReference type="Gene3D" id="2.60.120.10">
    <property type="entry name" value="Jelly Rolls"/>
    <property type="match status" value="1"/>
</dbReference>
<evidence type="ECO:0008006" key="2">
    <source>
        <dbReference type="Google" id="ProtNLM"/>
    </source>
</evidence>